<dbReference type="InterPro" id="IPR044644">
    <property type="entry name" value="DinF-like"/>
</dbReference>
<keyword evidence="8" id="KW-1185">Reference proteome</keyword>
<evidence type="ECO:0000256" key="3">
    <source>
        <dbReference type="ARBA" id="ARBA00022692"/>
    </source>
</evidence>
<evidence type="ECO:0000313" key="7">
    <source>
        <dbReference type="EMBL" id="EKS33339.1"/>
    </source>
</evidence>
<proteinExistence type="inferred from homology"/>
<feature type="transmembrane region" description="Helical" evidence="6">
    <location>
        <begin position="222"/>
        <end position="241"/>
    </location>
</feature>
<dbReference type="PATRIC" id="fig|883079.3.peg.3456"/>
<feature type="transmembrane region" description="Helical" evidence="6">
    <location>
        <begin position="116"/>
        <end position="136"/>
    </location>
</feature>
<name>K8NXY4_9BRAD</name>
<dbReference type="GO" id="GO:0005886">
    <property type="term" value="C:plasma membrane"/>
    <property type="evidence" value="ECO:0007669"/>
    <property type="project" value="TreeGrafter"/>
</dbReference>
<feature type="transmembrane region" description="Helical" evidence="6">
    <location>
        <begin position="143"/>
        <end position="163"/>
    </location>
</feature>
<dbReference type="CDD" id="cd13136">
    <property type="entry name" value="MATE_DinF_like"/>
    <property type="match status" value="1"/>
</dbReference>
<dbReference type="PANTHER" id="PTHR42893">
    <property type="entry name" value="PROTEIN DETOXIFICATION 44, CHLOROPLASTIC-RELATED"/>
    <property type="match status" value="1"/>
</dbReference>
<dbReference type="GO" id="GO:0042910">
    <property type="term" value="F:xenobiotic transmembrane transporter activity"/>
    <property type="evidence" value="ECO:0007669"/>
    <property type="project" value="InterPro"/>
</dbReference>
<reference evidence="7 8" key="1">
    <citation type="submission" date="2012-04" db="EMBL/GenBank/DDBJ databases">
        <title>The Genome Sequence of Afipia clevelandensis ATCC 49720.</title>
        <authorList>
            <consortium name="The Broad Institute Genome Sequencing Platform"/>
            <person name="Earl A."/>
            <person name="Ward D."/>
            <person name="Feldgarden M."/>
            <person name="Gevers D."/>
            <person name="Huys G."/>
            <person name="Walker B."/>
            <person name="Young S.K."/>
            <person name="Zeng Q."/>
            <person name="Gargeya S."/>
            <person name="Fitzgerald M."/>
            <person name="Haas B."/>
            <person name="Abouelleil A."/>
            <person name="Alvarado L."/>
            <person name="Arachchi H.M."/>
            <person name="Berlin A."/>
            <person name="Chapman S.B."/>
            <person name="Goldberg J."/>
            <person name="Griggs A."/>
            <person name="Gujja S."/>
            <person name="Hansen M."/>
            <person name="Howarth C."/>
            <person name="Imamovic A."/>
            <person name="Larimer J."/>
            <person name="McCowen C."/>
            <person name="Montmayeur A."/>
            <person name="Murphy C."/>
            <person name="Neiman D."/>
            <person name="Pearson M."/>
            <person name="Priest M."/>
            <person name="Roberts A."/>
            <person name="Saif S."/>
            <person name="Shea T."/>
            <person name="Sisk P."/>
            <person name="Sykes S."/>
            <person name="Wortman J."/>
            <person name="Nusbaum C."/>
            <person name="Birren B."/>
        </authorList>
    </citation>
    <scope>NUCLEOTIDE SEQUENCE [LARGE SCALE GENOMIC DNA]</scope>
    <source>
        <strain evidence="7 8">ATCC 49720</strain>
    </source>
</reference>
<evidence type="ECO:0000313" key="8">
    <source>
        <dbReference type="Proteomes" id="UP000001095"/>
    </source>
</evidence>
<keyword evidence="4 6" id="KW-1133">Transmembrane helix</keyword>
<dbReference type="PANTHER" id="PTHR42893:SF46">
    <property type="entry name" value="PROTEIN DETOXIFICATION 44, CHLOROPLASTIC"/>
    <property type="match status" value="1"/>
</dbReference>
<feature type="transmembrane region" description="Helical" evidence="6">
    <location>
        <begin position="26"/>
        <end position="47"/>
    </location>
</feature>
<keyword evidence="3 6" id="KW-0812">Transmembrane</keyword>
<evidence type="ECO:0000256" key="5">
    <source>
        <dbReference type="ARBA" id="ARBA00023136"/>
    </source>
</evidence>
<dbReference type="AlphaFoldDB" id="K8NXY4"/>
<dbReference type="GO" id="GO:0015297">
    <property type="term" value="F:antiporter activity"/>
    <property type="evidence" value="ECO:0007669"/>
    <property type="project" value="InterPro"/>
</dbReference>
<evidence type="ECO:0000256" key="1">
    <source>
        <dbReference type="ARBA" id="ARBA00004141"/>
    </source>
</evidence>
<sequence length="431" mass="45692">MLANLTTPFLGVVATAAVGRLGEPYLLGGVAIASIVFDCMFWLFGFLRMGTVAFTAQAVGADDRLEIRAVLARALLIAVLVGILLIVLHAPLSALIFSLMGGSDAVTGAARQYFAIRLWSAPFVLANYVLLGWLVGQARTGTALALQVIINVVNMALTAWLVLGLGTGIAGAAIAAVIAETVGLLAGAVVAWRSLGGRLNVPRDVLLDRTKLLHMLAINRDIMIRTAALIAAFLFFTAQGARAGDNVLAANAVLNNFILIGSFFLDGLANAAEQLCGRSVGARDRQGFAQAVKLVTLWGFVFGATVTLIFAVAGAPLIDAITTSPEVRVAARNFMWLAALAPVCGVMAYSFDGIYIGATWARDMRNLMVASFAIYLAAWWLLLPFGNSGLWGALLVFFMARGLLQAWRYPALARITFREAAPQLTPARAPP</sequence>
<accession>K8NXY4</accession>
<evidence type="ECO:0000256" key="2">
    <source>
        <dbReference type="ARBA" id="ARBA00010199"/>
    </source>
</evidence>
<dbReference type="NCBIfam" id="TIGR00797">
    <property type="entry name" value="matE"/>
    <property type="match status" value="1"/>
</dbReference>
<protein>
    <submittedName>
        <fullName evidence="7">MATE efflux family protein</fullName>
    </submittedName>
</protein>
<comment type="similarity">
    <text evidence="2">Belongs to the multi antimicrobial extrusion (MATE) (TC 2.A.66.1) family.</text>
</comment>
<dbReference type="InterPro" id="IPR002528">
    <property type="entry name" value="MATE_fam"/>
</dbReference>
<feature type="transmembrane region" description="Helical" evidence="6">
    <location>
        <begin position="74"/>
        <end position="96"/>
    </location>
</feature>
<dbReference type="Pfam" id="PF01554">
    <property type="entry name" value="MatE"/>
    <property type="match status" value="2"/>
</dbReference>
<dbReference type="HOGENOM" id="CLU_012893_16_0_5"/>
<organism evidence="7 8">
    <name type="scientific">Afipia clevelandensis ATCC 49720</name>
    <dbReference type="NCBI Taxonomy" id="883079"/>
    <lineage>
        <taxon>Bacteria</taxon>
        <taxon>Pseudomonadati</taxon>
        <taxon>Pseudomonadota</taxon>
        <taxon>Alphaproteobacteria</taxon>
        <taxon>Hyphomicrobiales</taxon>
        <taxon>Nitrobacteraceae</taxon>
        <taxon>Afipia</taxon>
    </lineage>
</organism>
<gene>
    <name evidence="7" type="ORF">HMPREF9696_03380</name>
</gene>
<dbReference type="Proteomes" id="UP000001095">
    <property type="component" value="Unassembled WGS sequence"/>
</dbReference>
<evidence type="ECO:0000256" key="6">
    <source>
        <dbReference type="SAM" id="Phobius"/>
    </source>
</evidence>
<dbReference type="RefSeq" id="WP_002714250.1">
    <property type="nucleotide sequence ID" value="NZ_KB375281.1"/>
</dbReference>
<feature type="transmembrane region" description="Helical" evidence="6">
    <location>
        <begin position="169"/>
        <end position="192"/>
    </location>
</feature>
<evidence type="ECO:0000256" key="4">
    <source>
        <dbReference type="ARBA" id="ARBA00022989"/>
    </source>
</evidence>
<comment type="caution">
    <text evidence="7">The sequence shown here is derived from an EMBL/GenBank/DDBJ whole genome shotgun (WGS) entry which is preliminary data.</text>
</comment>
<keyword evidence="5 6" id="KW-0472">Membrane</keyword>
<dbReference type="EMBL" id="AGWY01000013">
    <property type="protein sequence ID" value="EKS33339.1"/>
    <property type="molecule type" value="Genomic_DNA"/>
</dbReference>
<dbReference type="OrthoDB" id="9789527at2"/>
<feature type="transmembrane region" description="Helical" evidence="6">
    <location>
        <begin position="334"/>
        <end position="355"/>
    </location>
</feature>
<feature type="transmembrane region" description="Helical" evidence="6">
    <location>
        <begin position="291"/>
        <end position="314"/>
    </location>
</feature>
<comment type="subcellular location">
    <subcellularLocation>
        <location evidence="1">Membrane</location>
        <topology evidence="1">Multi-pass membrane protein</topology>
    </subcellularLocation>
</comment>